<organism evidence="7 8">
    <name type="scientific">Candidatus Marsarchaeota G1 archaeon OSP_D</name>
    <dbReference type="NCBI Taxonomy" id="1978155"/>
    <lineage>
        <taxon>Archaea</taxon>
        <taxon>Candidatus Marsarchaeota</taxon>
        <taxon>Candidatus Marsarchaeota group 1</taxon>
    </lineage>
</organism>
<feature type="binding site" evidence="5">
    <location>
        <begin position="7"/>
        <end position="12"/>
    </location>
    <ligand>
        <name>NADP(+)</name>
        <dbReference type="ChEBI" id="CHEBI:58349"/>
    </ligand>
</feature>
<keyword evidence="3" id="KW-0560">Oxidoreductase</keyword>
<evidence type="ECO:0000259" key="6">
    <source>
        <dbReference type="Pfam" id="PF00742"/>
    </source>
</evidence>
<feature type="binding site" evidence="5">
    <location>
        <position position="120"/>
    </location>
    <ligand>
        <name>NADPH</name>
        <dbReference type="ChEBI" id="CHEBI:57783"/>
    </ligand>
</feature>
<comment type="caution">
    <text evidence="7">The sequence shown here is derived from an EMBL/GenBank/DDBJ whole genome shotgun (WGS) entry which is preliminary data.</text>
</comment>
<evidence type="ECO:0000256" key="4">
    <source>
        <dbReference type="PIRSR" id="PIRSR036497-1"/>
    </source>
</evidence>
<dbReference type="Proteomes" id="UP000240880">
    <property type="component" value="Unassembled WGS sequence"/>
</dbReference>
<protein>
    <recommendedName>
        <fullName evidence="2">homoserine dehydrogenase</fullName>
        <ecNumber evidence="2">1.1.1.3</ecNumber>
    </recommendedName>
</protein>
<dbReference type="EMBL" id="NEXC01000001">
    <property type="protein sequence ID" value="PSN84593.1"/>
    <property type="molecule type" value="Genomic_DNA"/>
</dbReference>
<keyword evidence="5" id="KW-0521">NADP</keyword>
<evidence type="ECO:0000256" key="1">
    <source>
        <dbReference type="ARBA" id="ARBA00006753"/>
    </source>
</evidence>
<dbReference type="InterPro" id="IPR036291">
    <property type="entry name" value="NAD(P)-bd_dom_sf"/>
</dbReference>
<gene>
    <name evidence="7" type="ORF">B9Q01_00150</name>
</gene>
<dbReference type="FunFam" id="3.30.360.10:FF:000005">
    <property type="entry name" value="Homoserine dehydrogenase"/>
    <property type="match status" value="1"/>
</dbReference>
<dbReference type="Gene3D" id="3.40.50.720">
    <property type="entry name" value="NAD(P)-binding Rossmann-like Domain"/>
    <property type="match status" value="1"/>
</dbReference>
<dbReference type="PANTHER" id="PTHR43331:SF1">
    <property type="entry name" value="HOMOSERINE DEHYDROGENASE"/>
    <property type="match status" value="1"/>
</dbReference>
<dbReference type="InterPro" id="IPR022697">
    <property type="entry name" value="HDH_short"/>
</dbReference>
<evidence type="ECO:0000256" key="3">
    <source>
        <dbReference type="ARBA" id="ARBA00023002"/>
    </source>
</evidence>
<name>A0A2R6AE43_9ARCH</name>
<dbReference type="AlphaFoldDB" id="A0A2R6AE43"/>
<dbReference type="Pfam" id="PF00742">
    <property type="entry name" value="Homoserine_dh"/>
    <property type="match status" value="1"/>
</dbReference>
<evidence type="ECO:0000256" key="2">
    <source>
        <dbReference type="ARBA" id="ARBA00013213"/>
    </source>
</evidence>
<dbReference type="EC" id="1.1.1.3" evidence="2"/>
<sequence length="333" mass="36454">MDVAILGFGFLGKNLVKYLTIRWDELKRIDPNFKVTAIANSKGYIYDSNGIDLFQLSETQDLTSYSKAPFCFEQAATLIEREFFDCVFELTPTNVKNGEPGLSHIRKSLSRGMNVITANKGPLVLAYNELVSLAKTNDCLLLFEATVAGAVPVFSLVRESLQGDKVIRIQGILNGTTNYILSRMYYEGVSFDIALREAQEKGLTERDFAYDIDGIDAACKVVILANAIMGRKAVLSDVKISGIRGINEEAISLAKKSGYAIKLIGEVEKDLRVSPRLVPLNHPLCVNGTLNSVQFICDIAGEITLVGHGSGKETVSALLNDLYTTLRAQAIKS</sequence>
<evidence type="ECO:0000256" key="5">
    <source>
        <dbReference type="PIRSR" id="PIRSR036497-2"/>
    </source>
</evidence>
<feature type="binding site" evidence="5">
    <location>
        <position position="205"/>
    </location>
    <ligand>
        <name>L-homoserine</name>
        <dbReference type="ChEBI" id="CHEBI:57476"/>
    </ligand>
</feature>
<feature type="active site" description="Proton donor" evidence="4">
    <location>
        <position position="220"/>
    </location>
</feature>
<accession>A0A2R6AE43</accession>
<dbReference type="UniPathway" id="UPA00051">
    <property type="reaction ID" value="UER00465"/>
</dbReference>
<dbReference type="PANTHER" id="PTHR43331">
    <property type="entry name" value="HOMOSERINE DEHYDROGENASE"/>
    <property type="match status" value="1"/>
</dbReference>
<dbReference type="SUPFAM" id="SSF51735">
    <property type="entry name" value="NAD(P)-binding Rossmann-fold domains"/>
    <property type="match status" value="1"/>
</dbReference>
<comment type="similarity">
    <text evidence="1">Belongs to the homoserine dehydrogenase family.</text>
</comment>
<proteinExistence type="inferred from homology"/>
<dbReference type="PIRSF" id="PIRSF036497">
    <property type="entry name" value="HDH_short"/>
    <property type="match status" value="1"/>
</dbReference>
<dbReference type="GO" id="GO:0009088">
    <property type="term" value="P:threonine biosynthetic process"/>
    <property type="evidence" value="ECO:0007669"/>
    <property type="project" value="UniProtKB-UniPathway"/>
</dbReference>
<dbReference type="GO" id="GO:0004412">
    <property type="term" value="F:homoserine dehydrogenase activity"/>
    <property type="evidence" value="ECO:0007669"/>
    <property type="project" value="UniProtKB-EC"/>
</dbReference>
<dbReference type="Gene3D" id="3.30.360.10">
    <property type="entry name" value="Dihydrodipicolinate Reductase, domain 2"/>
    <property type="match status" value="1"/>
</dbReference>
<dbReference type="SUPFAM" id="SSF55347">
    <property type="entry name" value="Glyceraldehyde-3-phosphate dehydrogenase-like, C-terminal domain"/>
    <property type="match status" value="1"/>
</dbReference>
<reference evidence="7 8" key="1">
    <citation type="submission" date="2017-04" db="EMBL/GenBank/DDBJ databases">
        <title>Novel microbial lineages endemic to geothermal iron-oxide mats fill important gaps in the evolutionary history of Archaea.</title>
        <authorList>
            <person name="Jay Z.J."/>
            <person name="Beam J.P."/>
            <person name="Dlakic M."/>
            <person name="Rusch D.B."/>
            <person name="Kozubal M.A."/>
            <person name="Inskeep W.P."/>
        </authorList>
    </citation>
    <scope>NUCLEOTIDE SEQUENCE [LARGE SCALE GENOMIC DNA]</scope>
    <source>
        <strain evidence="7">OSP_D</strain>
    </source>
</reference>
<feature type="domain" description="Homoserine dehydrogenase catalytic" evidence="6">
    <location>
        <begin position="152"/>
        <end position="322"/>
    </location>
</feature>
<dbReference type="NCBIfam" id="NF004976">
    <property type="entry name" value="PRK06349.1"/>
    <property type="match status" value="1"/>
</dbReference>
<evidence type="ECO:0000313" key="7">
    <source>
        <dbReference type="EMBL" id="PSN84593.1"/>
    </source>
</evidence>
<dbReference type="InterPro" id="IPR001342">
    <property type="entry name" value="HDH_cat"/>
</dbReference>
<dbReference type="UniPathway" id="UPA00050">
    <property type="reaction ID" value="UER00063"/>
</dbReference>
<evidence type="ECO:0000313" key="8">
    <source>
        <dbReference type="Proteomes" id="UP000240880"/>
    </source>
</evidence>